<sequence length="225" mass="24850">MRRQPTQARARQTIEAIFGATAQIVEKEGEECVTTNKVAQVAGFSIGTLYQYFPSKEAILLAMVERERNRVQQQLRELLDDAVAEQRDVRGVLRDMVRLLVTAFGTGGHSRLRRGMVRLGWRIDHHDRVTAALREGAERNALALARLIEVGDTSVRPPSPAMMFVATRAIMGTIRSAALEDSPLLGQPAFEDELVRMLWGLLRADAPDQTGESSMDTSARPPSAG</sequence>
<evidence type="ECO:0000256" key="2">
    <source>
        <dbReference type="ARBA" id="ARBA00023125"/>
    </source>
</evidence>
<gene>
    <name evidence="7" type="ORF">SAMN05192589_106159</name>
</gene>
<evidence type="ECO:0000313" key="8">
    <source>
        <dbReference type="Proteomes" id="UP000198781"/>
    </source>
</evidence>
<dbReference type="GO" id="GO:0003700">
    <property type="term" value="F:DNA-binding transcription factor activity"/>
    <property type="evidence" value="ECO:0007669"/>
    <property type="project" value="TreeGrafter"/>
</dbReference>
<keyword evidence="5" id="KW-0175">Coiled coil</keyword>
<organism evidence="7 8">
    <name type="scientific">Paracidovorax valerianellae</name>
    <dbReference type="NCBI Taxonomy" id="187868"/>
    <lineage>
        <taxon>Bacteria</taxon>
        <taxon>Pseudomonadati</taxon>
        <taxon>Pseudomonadota</taxon>
        <taxon>Betaproteobacteria</taxon>
        <taxon>Burkholderiales</taxon>
        <taxon>Comamonadaceae</taxon>
        <taxon>Paracidovorax</taxon>
    </lineage>
</organism>
<evidence type="ECO:0000256" key="5">
    <source>
        <dbReference type="SAM" id="Coils"/>
    </source>
</evidence>
<dbReference type="EMBL" id="FMZC01000006">
    <property type="protein sequence ID" value="SDD44339.1"/>
    <property type="molecule type" value="Genomic_DNA"/>
</dbReference>
<keyword evidence="8" id="KW-1185">Reference proteome</keyword>
<feature type="DNA-binding region" description="H-T-H motif" evidence="4">
    <location>
        <begin position="34"/>
        <end position="53"/>
    </location>
</feature>
<keyword evidence="2 4" id="KW-0238">DNA-binding</keyword>
<dbReference type="Gene3D" id="1.10.357.10">
    <property type="entry name" value="Tetracycline Repressor, domain 2"/>
    <property type="match status" value="1"/>
</dbReference>
<dbReference type="PROSITE" id="PS50977">
    <property type="entry name" value="HTH_TETR_2"/>
    <property type="match status" value="1"/>
</dbReference>
<proteinExistence type="predicted"/>
<dbReference type="OrthoDB" id="9816320at2"/>
<dbReference type="InterPro" id="IPR050109">
    <property type="entry name" value="HTH-type_TetR-like_transc_reg"/>
</dbReference>
<keyword evidence="3" id="KW-0804">Transcription</keyword>
<feature type="coiled-coil region" evidence="5">
    <location>
        <begin position="61"/>
        <end position="88"/>
    </location>
</feature>
<feature type="domain" description="HTH tetR-type" evidence="6">
    <location>
        <begin position="11"/>
        <end position="71"/>
    </location>
</feature>
<accession>A0A1G6USQ9</accession>
<dbReference type="InterPro" id="IPR009057">
    <property type="entry name" value="Homeodomain-like_sf"/>
</dbReference>
<dbReference type="PRINTS" id="PR00455">
    <property type="entry name" value="HTHTETR"/>
</dbReference>
<dbReference type="Pfam" id="PF00440">
    <property type="entry name" value="TetR_N"/>
    <property type="match status" value="1"/>
</dbReference>
<dbReference type="InterPro" id="IPR001647">
    <property type="entry name" value="HTH_TetR"/>
</dbReference>
<dbReference type="GO" id="GO:0000976">
    <property type="term" value="F:transcription cis-regulatory region binding"/>
    <property type="evidence" value="ECO:0007669"/>
    <property type="project" value="TreeGrafter"/>
</dbReference>
<evidence type="ECO:0000256" key="4">
    <source>
        <dbReference type="PROSITE-ProRule" id="PRU00335"/>
    </source>
</evidence>
<evidence type="ECO:0000259" key="6">
    <source>
        <dbReference type="PROSITE" id="PS50977"/>
    </source>
</evidence>
<keyword evidence="1" id="KW-0805">Transcription regulation</keyword>
<protein>
    <submittedName>
        <fullName evidence="7">Transcriptional regulator, TetR family</fullName>
    </submittedName>
</protein>
<dbReference type="AlphaFoldDB" id="A0A1G6USQ9"/>
<name>A0A1G6USQ9_9BURK</name>
<dbReference type="PANTHER" id="PTHR30055">
    <property type="entry name" value="HTH-TYPE TRANSCRIPTIONAL REGULATOR RUTR"/>
    <property type="match status" value="1"/>
</dbReference>
<dbReference type="PANTHER" id="PTHR30055:SF234">
    <property type="entry name" value="HTH-TYPE TRANSCRIPTIONAL REGULATOR BETI"/>
    <property type="match status" value="1"/>
</dbReference>
<evidence type="ECO:0000313" key="7">
    <source>
        <dbReference type="EMBL" id="SDD44339.1"/>
    </source>
</evidence>
<evidence type="ECO:0000256" key="1">
    <source>
        <dbReference type="ARBA" id="ARBA00023015"/>
    </source>
</evidence>
<reference evidence="7 8" key="1">
    <citation type="submission" date="2016-10" db="EMBL/GenBank/DDBJ databases">
        <authorList>
            <person name="de Groot N.N."/>
        </authorList>
    </citation>
    <scope>NUCLEOTIDE SEQUENCE [LARGE SCALE GENOMIC DNA]</scope>
    <source>
        <strain evidence="7 8">DSM 16619</strain>
    </source>
</reference>
<dbReference type="SUPFAM" id="SSF46689">
    <property type="entry name" value="Homeodomain-like"/>
    <property type="match status" value="1"/>
</dbReference>
<dbReference type="Proteomes" id="UP000198781">
    <property type="component" value="Unassembled WGS sequence"/>
</dbReference>
<evidence type="ECO:0000256" key="3">
    <source>
        <dbReference type="ARBA" id="ARBA00023163"/>
    </source>
</evidence>
<dbReference type="STRING" id="187868.SAMN05192589_106159"/>